<dbReference type="Pfam" id="PF00891">
    <property type="entry name" value="Methyltransf_2"/>
    <property type="match status" value="1"/>
</dbReference>
<feature type="domain" description="O-methyltransferase dimerisation" evidence="10">
    <location>
        <begin position="155"/>
        <end position="230"/>
    </location>
</feature>
<dbReference type="FunFam" id="3.40.50.150:FF:000061">
    <property type="entry name" value="Caffeic acid O-methyltransferase"/>
    <property type="match status" value="1"/>
</dbReference>
<dbReference type="EC" id="2.1.1.68" evidence="6"/>
<dbReference type="EMBL" id="AP021815">
    <property type="protein sequence ID" value="BBN70457.1"/>
    <property type="molecule type" value="Genomic_DNA"/>
</dbReference>
<dbReference type="GO" id="GO:0009809">
    <property type="term" value="P:lignin biosynthetic process"/>
    <property type="evidence" value="ECO:0007669"/>
    <property type="project" value="UniProtKB-KW"/>
</dbReference>
<evidence type="ECO:0000256" key="3">
    <source>
        <dbReference type="ARBA" id="ARBA00022679"/>
    </source>
</evidence>
<dbReference type="SUPFAM" id="SSF46785">
    <property type="entry name" value="Winged helix' DNA-binding domain"/>
    <property type="match status" value="2"/>
</dbReference>
<evidence type="ECO:0000256" key="1">
    <source>
        <dbReference type="ARBA" id="ARBA00004928"/>
    </source>
</evidence>
<evidence type="ECO:0000259" key="9">
    <source>
        <dbReference type="Pfam" id="PF00891"/>
    </source>
</evidence>
<keyword evidence="3 11" id="KW-0808">Transferase</keyword>
<dbReference type="InterPro" id="IPR036390">
    <property type="entry name" value="WH_DNA-bd_sf"/>
</dbReference>
<accession>A0A5H2XRL4</accession>
<comment type="function">
    <text evidence="7">Catalyzes the conversion of caffeic acid to ferulic acid and of 5-hydroxyferulic acid to sinapic acid. The resulting products may subsequently be converted to the corresponding alcohols that are incorporated into lignins.</text>
</comment>
<feature type="non-terminal residue" evidence="11">
    <location>
        <position position="1"/>
    </location>
</feature>
<evidence type="ECO:0000256" key="6">
    <source>
        <dbReference type="ARBA" id="ARBA00039011"/>
    </source>
</evidence>
<dbReference type="InterPro" id="IPR001077">
    <property type="entry name" value="COMT_C"/>
</dbReference>
<dbReference type="Pfam" id="PF08100">
    <property type="entry name" value="Dimerisation"/>
    <property type="match status" value="2"/>
</dbReference>
<dbReference type="PANTHER" id="PTHR11746">
    <property type="entry name" value="O-METHYLTRANSFERASE"/>
    <property type="match status" value="1"/>
</dbReference>
<dbReference type="InterPro" id="IPR029063">
    <property type="entry name" value="SAM-dependent_MTases_sf"/>
</dbReference>
<dbReference type="SUPFAM" id="SSF53335">
    <property type="entry name" value="S-adenosyl-L-methionine-dependent methyltransferases"/>
    <property type="match status" value="1"/>
</dbReference>
<dbReference type="InterPro" id="IPR036388">
    <property type="entry name" value="WH-like_DNA-bd_sf"/>
</dbReference>
<sequence>SRNEFQNVNIDSPMASSLERKSHPKINHAEPEDEITKEEEDESFCYAIQLVGSSVLSMSLQSAIELGVFDIIEREGPGAKLSSSEIAAKIGTKKPEAPMMVDRILRLLTSHSVLNCSSVAANGGSDFQRVYSLGPVSKYFVNDEEGGSLGPVLTLIQDKGPGAKLSSSEIAAKIGTKNSEAPMMMDRILRLLTSHSVLHCSLVAANEDENGASDFQRVYSLGPVSKYFVNDEEGGSLVPLMALAQDKVVAGCWSQLKDAVVEGGIPFNRVHGMEAFEFNQVFNTAMFNHTAIVIKKLLHIYKGLEDKNLTQLVDVGGGLGVTLNLITSRYQHIKGINFDLPHVVNHAPSYPGVEHVGGDMFASVPSGDAIFMKWILHDWSDEHCLKLLKNCYKAIPDNGKVIVVEELLPAMPDTSTAVKSTFQLDVIMMTQFPGGKERSEQELMALATGAGFSGIRYECFVCNFWVMEFFKLDQQIFSPTNCSSPLYSTQSNRFDHEDMGDFATSLKHFRSLGVHRVKTSTEEEKECKPPVQQS</sequence>
<dbReference type="InterPro" id="IPR016461">
    <property type="entry name" value="COMT-like"/>
</dbReference>
<feature type="compositionally biased region" description="Polar residues" evidence="8">
    <location>
        <begin position="1"/>
        <end position="10"/>
    </location>
</feature>
<protein>
    <recommendedName>
        <fullName evidence="6">caffeate O-methyltransferase</fullName>
        <ecNumber evidence="6">2.1.1.68</ecNumber>
    </recommendedName>
</protein>
<keyword evidence="2 11" id="KW-0489">Methyltransferase</keyword>
<organism evidence="11">
    <name type="scientific">Prunus dulcis</name>
    <name type="common">Almond</name>
    <name type="synonym">Amygdalus dulcis</name>
    <dbReference type="NCBI Taxonomy" id="3755"/>
    <lineage>
        <taxon>Eukaryota</taxon>
        <taxon>Viridiplantae</taxon>
        <taxon>Streptophyta</taxon>
        <taxon>Embryophyta</taxon>
        <taxon>Tracheophyta</taxon>
        <taxon>Spermatophyta</taxon>
        <taxon>Magnoliopsida</taxon>
        <taxon>eudicotyledons</taxon>
        <taxon>Gunneridae</taxon>
        <taxon>Pentapetalae</taxon>
        <taxon>rosids</taxon>
        <taxon>fabids</taxon>
        <taxon>Rosales</taxon>
        <taxon>Rosaceae</taxon>
        <taxon>Amygdaloideae</taxon>
        <taxon>Amygdaleae</taxon>
        <taxon>Prunus</taxon>
    </lineage>
</organism>
<evidence type="ECO:0000256" key="8">
    <source>
        <dbReference type="SAM" id="MobiDB-lite"/>
    </source>
</evidence>
<evidence type="ECO:0000313" key="11">
    <source>
        <dbReference type="EMBL" id="BBN70457.1"/>
    </source>
</evidence>
<comment type="pathway">
    <text evidence="1">Aromatic compound metabolism; phenylpropanoid biosynthesis.</text>
</comment>
<dbReference type="Gene3D" id="3.40.50.150">
    <property type="entry name" value="Vaccinia Virus protein VP39"/>
    <property type="match status" value="1"/>
</dbReference>
<dbReference type="PROSITE" id="PS51683">
    <property type="entry name" value="SAM_OMT_II"/>
    <property type="match status" value="1"/>
</dbReference>
<dbReference type="GO" id="GO:0047763">
    <property type="term" value="F:caffeate O-methyltransferase activity"/>
    <property type="evidence" value="ECO:0007669"/>
    <property type="project" value="UniProtKB-EC"/>
</dbReference>
<name>A0A5H2XRL4_PRUDU</name>
<gene>
    <name evidence="11" type="ORF">Prudu_1478S000800</name>
</gene>
<dbReference type="GO" id="GO:0032259">
    <property type="term" value="P:methylation"/>
    <property type="evidence" value="ECO:0007669"/>
    <property type="project" value="UniProtKB-KW"/>
</dbReference>
<proteinExistence type="predicted"/>
<keyword evidence="4" id="KW-0949">S-adenosyl-L-methionine</keyword>
<evidence type="ECO:0000256" key="5">
    <source>
        <dbReference type="ARBA" id="ARBA00022733"/>
    </source>
</evidence>
<dbReference type="GO" id="GO:0046983">
    <property type="term" value="F:protein dimerization activity"/>
    <property type="evidence" value="ECO:0007669"/>
    <property type="project" value="InterPro"/>
</dbReference>
<feature type="domain" description="O-methyltransferase dimerisation" evidence="10">
    <location>
        <begin position="49"/>
        <end position="142"/>
    </location>
</feature>
<feature type="domain" description="O-methyltransferase C-terminal" evidence="9">
    <location>
        <begin position="253"/>
        <end position="453"/>
    </location>
</feature>
<dbReference type="AlphaFoldDB" id="A0A5H2XRL4"/>
<evidence type="ECO:0000256" key="2">
    <source>
        <dbReference type="ARBA" id="ARBA00022603"/>
    </source>
</evidence>
<dbReference type="Gene3D" id="1.10.10.10">
    <property type="entry name" value="Winged helix-like DNA-binding domain superfamily/Winged helix DNA-binding domain"/>
    <property type="match status" value="2"/>
</dbReference>
<evidence type="ECO:0000259" key="10">
    <source>
        <dbReference type="Pfam" id="PF08100"/>
    </source>
</evidence>
<feature type="region of interest" description="Disordered" evidence="8">
    <location>
        <begin position="1"/>
        <end position="37"/>
    </location>
</feature>
<dbReference type="FunFam" id="1.10.10.10:FF:000357">
    <property type="entry name" value="Caffeic acid 3-O-methyltransferase"/>
    <property type="match status" value="2"/>
</dbReference>
<evidence type="ECO:0000256" key="4">
    <source>
        <dbReference type="ARBA" id="ARBA00022691"/>
    </source>
</evidence>
<reference evidence="11" key="1">
    <citation type="journal article" date="2019" name="Science">
        <title>Mutation of a bHLH transcription factor allowed almond domestication.</title>
        <authorList>
            <person name="Sanchez-Perez R."/>
            <person name="Pavan S."/>
            <person name="Mazzeo R."/>
            <person name="Moldovan C."/>
            <person name="Aiese Cigliano R."/>
            <person name="Del Cueto J."/>
            <person name="Ricciardi F."/>
            <person name="Lotti C."/>
            <person name="Ricciardi L."/>
            <person name="Dicenta F."/>
            <person name="Lopez-Marques R.L."/>
            <person name="Lindberg Moller B."/>
        </authorList>
    </citation>
    <scope>NUCLEOTIDE SEQUENCE</scope>
</reference>
<evidence type="ECO:0000256" key="7">
    <source>
        <dbReference type="ARBA" id="ARBA00045231"/>
    </source>
</evidence>
<keyword evidence="5" id="KW-0438">Lignin biosynthesis</keyword>
<dbReference type="InterPro" id="IPR012967">
    <property type="entry name" value="COMT_dimerisation"/>
</dbReference>